<proteinExistence type="predicted"/>
<gene>
    <name evidence="1" type="primary">g4927</name>
    <name evidence="1" type="ORF">NpPPO83_00004927</name>
</gene>
<protein>
    <submittedName>
        <fullName evidence="1">Uncharacterized protein</fullName>
    </submittedName>
</protein>
<dbReference type="Proteomes" id="UP001165186">
    <property type="component" value="Unassembled WGS sequence"/>
</dbReference>
<reference evidence="1" key="1">
    <citation type="submission" date="2024-09" db="EMBL/GenBank/DDBJ databases">
        <title>Draft Genome Sequences of Neofusicoccum parvum.</title>
        <authorList>
            <person name="Ashida A."/>
            <person name="Camagna M."/>
            <person name="Tanaka A."/>
            <person name="Takemoto D."/>
        </authorList>
    </citation>
    <scope>NUCLEOTIDE SEQUENCE</scope>
    <source>
        <strain evidence="1">PPO83</strain>
    </source>
</reference>
<accession>A0ACB5SH49</accession>
<evidence type="ECO:0000313" key="1">
    <source>
        <dbReference type="EMBL" id="GME40669.1"/>
    </source>
</evidence>
<sequence length="99" mass="10660">MVRPLIFLSLLGLAAASPRPPHKLVPAKQGNFTTNSNSTRNSTTALSPLEMAMKANIALHHVPRAPIISIDYNDPSTQAASGRDTPKTLDLGKRDDEDD</sequence>
<dbReference type="EMBL" id="BSXG01000094">
    <property type="protein sequence ID" value="GME40669.1"/>
    <property type="molecule type" value="Genomic_DNA"/>
</dbReference>
<evidence type="ECO:0000313" key="2">
    <source>
        <dbReference type="Proteomes" id="UP001165186"/>
    </source>
</evidence>
<name>A0ACB5SH49_9PEZI</name>
<comment type="caution">
    <text evidence="1">The sequence shown here is derived from an EMBL/GenBank/DDBJ whole genome shotgun (WGS) entry which is preliminary data.</text>
</comment>
<organism evidence="1 2">
    <name type="scientific">Neofusicoccum parvum</name>
    <dbReference type="NCBI Taxonomy" id="310453"/>
    <lineage>
        <taxon>Eukaryota</taxon>
        <taxon>Fungi</taxon>
        <taxon>Dikarya</taxon>
        <taxon>Ascomycota</taxon>
        <taxon>Pezizomycotina</taxon>
        <taxon>Dothideomycetes</taxon>
        <taxon>Dothideomycetes incertae sedis</taxon>
        <taxon>Botryosphaeriales</taxon>
        <taxon>Botryosphaeriaceae</taxon>
        <taxon>Neofusicoccum</taxon>
    </lineage>
</organism>
<keyword evidence="2" id="KW-1185">Reference proteome</keyword>